<feature type="binding site" evidence="10">
    <location>
        <begin position="96"/>
        <end position="103"/>
    </location>
    <ligand>
        <name>ATP</name>
        <dbReference type="ChEBI" id="CHEBI:30616"/>
    </ligand>
</feature>
<evidence type="ECO:0000313" key="15">
    <source>
        <dbReference type="EMBL" id="PKZ16091.1"/>
    </source>
</evidence>
<dbReference type="InterPro" id="IPR039657">
    <property type="entry name" value="Dimethylallyltransferase"/>
</dbReference>
<evidence type="ECO:0000256" key="10">
    <source>
        <dbReference type="HAMAP-Rule" id="MF_00185"/>
    </source>
</evidence>
<feature type="compositionally biased region" description="Basic and acidic residues" evidence="14">
    <location>
        <begin position="30"/>
        <end position="81"/>
    </location>
</feature>
<dbReference type="PANTHER" id="PTHR11088">
    <property type="entry name" value="TRNA DIMETHYLALLYLTRANSFERASE"/>
    <property type="match status" value="1"/>
</dbReference>
<evidence type="ECO:0000256" key="14">
    <source>
        <dbReference type="SAM" id="MobiDB-lite"/>
    </source>
</evidence>
<comment type="catalytic activity">
    <reaction evidence="9 10 11">
        <text>adenosine(37) in tRNA + dimethylallyl diphosphate = N(6)-dimethylallyladenosine(37) in tRNA + diphosphate</text>
        <dbReference type="Rhea" id="RHEA:26482"/>
        <dbReference type="Rhea" id="RHEA-COMP:10162"/>
        <dbReference type="Rhea" id="RHEA-COMP:10375"/>
        <dbReference type="ChEBI" id="CHEBI:33019"/>
        <dbReference type="ChEBI" id="CHEBI:57623"/>
        <dbReference type="ChEBI" id="CHEBI:74411"/>
        <dbReference type="ChEBI" id="CHEBI:74415"/>
        <dbReference type="EC" id="2.5.1.75"/>
    </reaction>
</comment>
<evidence type="ECO:0000256" key="2">
    <source>
        <dbReference type="ARBA" id="ARBA00003213"/>
    </source>
</evidence>
<keyword evidence="7 10" id="KW-0067">ATP-binding</keyword>
<keyword evidence="5 10" id="KW-0819">tRNA processing</keyword>
<proteinExistence type="inferred from homology"/>
<evidence type="ECO:0000256" key="4">
    <source>
        <dbReference type="ARBA" id="ARBA00022679"/>
    </source>
</evidence>
<dbReference type="GO" id="GO:0006400">
    <property type="term" value="P:tRNA modification"/>
    <property type="evidence" value="ECO:0007669"/>
    <property type="project" value="TreeGrafter"/>
</dbReference>
<dbReference type="InterPro" id="IPR018022">
    <property type="entry name" value="IPT"/>
</dbReference>
<dbReference type="AlphaFoldDB" id="A0A2I1M7H6"/>
<dbReference type="EMBL" id="PKGU01000001">
    <property type="protein sequence ID" value="PKZ16091.1"/>
    <property type="molecule type" value="Genomic_DNA"/>
</dbReference>
<evidence type="ECO:0000256" key="5">
    <source>
        <dbReference type="ARBA" id="ARBA00022694"/>
    </source>
</evidence>
<gene>
    <name evidence="10" type="primary">miaA</name>
    <name evidence="15" type="ORF">CYJ32_01245</name>
</gene>
<dbReference type="Proteomes" id="UP000242263">
    <property type="component" value="Unassembled WGS sequence"/>
</dbReference>
<dbReference type="NCBIfam" id="TIGR00174">
    <property type="entry name" value="miaA"/>
    <property type="match status" value="1"/>
</dbReference>
<evidence type="ECO:0000256" key="9">
    <source>
        <dbReference type="ARBA" id="ARBA00049563"/>
    </source>
</evidence>
<dbReference type="EC" id="2.5.1.75" evidence="10"/>
<dbReference type="FunFam" id="1.10.20.140:FF:000001">
    <property type="entry name" value="tRNA dimethylallyltransferase"/>
    <property type="match status" value="1"/>
</dbReference>
<feature type="binding site" evidence="10">
    <location>
        <begin position="98"/>
        <end position="103"/>
    </location>
    <ligand>
        <name>substrate</name>
    </ligand>
</feature>
<evidence type="ECO:0000256" key="8">
    <source>
        <dbReference type="ARBA" id="ARBA00022842"/>
    </source>
</evidence>
<organism evidence="15 16">
    <name type="scientific">Alloscardovia omnicolens</name>
    <dbReference type="NCBI Taxonomy" id="419015"/>
    <lineage>
        <taxon>Bacteria</taxon>
        <taxon>Bacillati</taxon>
        <taxon>Actinomycetota</taxon>
        <taxon>Actinomycetes</taxon>
        <taxon>Bifidobacteriales</taxon>
        <taxon>Bifidobacteriaceae</taxon>
        <taxon>Alloscardovia</taxon>
    </lineage>
</organism>
<feature type="compositionally biased region" description="Polar residues" evidence="14">
    <location>
        <begin position="8"/>
        <end position="23"/>
    </location>
</feature>
<comment type="subunit">
    <text evidence="10">Monomer.</text>
</comment>
<comment type="caution">
    <text evidence="15">The sequence shown here is derived from an EMBL/GenBank/DDBJ whole genome shotgun (WGS) entry which is preliminary data.</text>
</comment>
<dbReference type="SUPFAM" id="SSF52540">
    <property type="entry name" value="P-loop containing nucleoside triphosphate hydrolases"/>
    <property type="match status" value="2"/>
</dbReference>
<keyword evidence="6 10" id="KW-0547">Nucleotide-binding</keyword>
<comment type="function">
    <text evidence="2 10 12">Catalyzes the transfer of a dimethylallyl group onto the adenine at position 37 in tRNAs that read codons beginning with uridine, leading to the formation of N6-(dimethylallyl)adenosine (i(6)A).</text>
</comment>
<dbReference type="Gene3D" id="3.40.50.300">
    <property type="entry name" value="P-loop containing nucleotide triphosphate hydrolases"/>
    <property type="match status" value="1"/>
</dbReference>
<protein>
    <recommendedName>
        <fullName evidence="10">tRNA dimethylallyltransferase</fullName>
        <ecNumber evidence="10">2.5.1.75</ecNumber>
    </recommendedName>
    <alternativeName>
        <fullName evidence="10">Dimethylallyl diphosphate:tRNA dimethylallyltransferase</fullName>
        <shortName evidence="10">DMAPP:tRNA dimethylallyltransferase</shortName>
        <shortName evidence="10">DMATase</shortName>
    </alternativeName>
    <alternativeName>
        <fullName evidence="10">Isopentenyl-diphosphate:tRNA isopentenyltransferase</fullName>
        <shortName evidence="10">IPP transferase</shortName>
        <shortName evidence="10">IPPT</shortName>
        <shortName evidence="10">IPTase</shortName>
    </alternativeName>
</protein>
<reference evidence="15 16" key="1">
    <citation type="submission" date="2017-12" db="EMBL/GenBank/DDBJ databases">
        <title>Phylogenetic diversity of female urinary microbiome.</title>
        <authorList>
            <person name="Thomas-White K."/>
            <person name="Wolfe A.J."/>
        </authorList>
    </citation>
    <scope>NUCLEOTIDE SEQUENCE [LARGE SCALE GENOMIC DNA]</scope>
    <source>
        <strain evidence="15 16">UMB0064</strain>
    </source>
</reference>
<dbReference type="PANTHER" id="PTHR11088:SF60">
    <property type="entry name" value="TRNA DIMETHYLALLYLTRANSFERASE"/>
    <property type="match status" value="1"/>
</dbReference>
<evidence type="ECO:0000256" key="13">
    <source>
        <dbReference type="RuleBase" id="RU003785"/>
    </source>
</evidence>
<dbReference type="GO" id="GO:0052381">
    <property type="term" value="F:tRNA dimethylallyltransferase activity"/>
    <property type="evidence" value="ECO:0007669"/>
    <property type="project" value="UniProtKB-UniRule"/>
</dbReference>
<dbReference type="HAMAP" id="MF_00185">
    <property type="entry name" value="IPP_trans"/>
    <property type="match status" value="1"/>
</dbReference>
<evidence type="ECO:0000256" key="1">
    <source>
        <dbReference type="ARBA" id="ARBA00001946"/>
    </source>
</evidence>
<dbReference type="Pfam" id="PF01715">
    <property type="entry name" value="IPPT"/>
    <property type="match status" value="1"/>
</dbReference>
<evidence type="ECO:0000256" key="12">
    <source>
        <dbReference type="RuleBase" id="RU003784"/>
    </source>
</evidence>
<comment type="similarity">
    <text evidence="3 10 13">Belongs to the IPP transferase family.</text>
</comment>
<keyword evidence="8 10" id="KW-0460">Magnesium</keyword>
<dbReference type="GO" id="GO:0005524">
    <property type="term" value="F:ATP binding"/>
    <property type="evidence" value="ECO:0007669"/>
    <property type="project" value="UniProtKB-UniRule"/>
</dbReference>
<dbReference type="Gene3D" id="1.10.20.140">
    <property type="match status" value="1"/>
</dbReference>
<sequence length="420" mass="47028">MNCDDRTAFNQRSPRDNQNSQDEQYLPNERFSRDERKTLNERKAFSERQTLNERKTSNERKAFQDSRKPFEDREASDERNHQNSSKAQSKVVSIIGPTASGKTALAIALAQALEQKTGQACEIINADAYQMYRGMDIGTAKASAQEQAEVRHHLIDIIEPSESMSVARFQELARNAIAEIQSRGLRPILVGGSGLYARAAIDDITFPGTDESVRAAIEQRAEQIGEQALFEQLRLKDPVAAERMDGRNIRRTIRALEVIEITGRPFSASLPRYSYVIPSVQIGLDLDRCVLDERIDARTQAMRSAGFVEEAKALRGSMSVTAERALGYSQMMAVLDGNMNEDEAFADIAQKTKRLARKQMGWFGRDPRVHWLDAMSNDVLERAVDIVCDADAGAFEEQDAQADEYVQHHLGNIATRGEEG</sequence>
<accession>A0A2I1M7H6</accession>
<feature type="region of interest" description="Disordered" evidence="14">
    <location>
        <begin position="1"/>
        <end position="91"/>
    </location>
</feature>
<evidence type="ECO:0000256" key="7">
    <source>
        <dbReference type="ARBA" id="ARBA00022840"/>
    </source>
</evidence>
<feature type="site" description="Interaction with substrate tRNA" evidence="10">
    <location>
        <position position="214"/>
    </location>
</feature>
<dbReference type="InterPro" id="IPR027417">
    <property type="entry name" value="P-loop_NTPase"/>
</dbReference>
<feature type="compositionally biased region" description="Polar residues" evidence="14">
    <location>
        <begin position="82"/>
        <end position="91"/>
    </location>
</feature>
<evidence type="ECO:0000256" key="3">
    <source>
        <dbReference type="ARBA" id="ARBA00005842"/>
    </source>
</evidence>
<evidence type="ECO:0000256" key="6">
    <source>
        <dbReference type="ARBA" id="ARBA00022741"/>
    </source>
</evidence>
<evidence type="ECO:0000313" key="16">
    <source>
        <dbReference type="Proteomes" id="UP000242263"/>
    </source>
</evidence>
<evidence type="ECO:0000256" key="11">
    <source>
        <dbReference type="RuleBase" id="RU003783"/>
    </source>
</evidence>
<comment type="caution">
    <text evidence="10">Lacks conserved residue(s) required for the propagation of feature annotation.</text>
</comment>
<feature type="site" description="Interaction with substrate tRNA" evidence="10">
    <location>
        <position position="193"/>
    </location>
</feature>
<comment type="cofactor">
    <cofactor evidence="1 10">
        <name>Mg(2+)</name>
        <dbReference type="ChEBI" id="CHEBI:18420"/>
    </cofactor>
</comment>
<name>A0A2I1M7H6_9BIFI</name>
<keyword evidence="4 10" id="KW-0808">Transferase</keyword>